<keyword evidence="2" id="KW-1185">Reference proteome</keyword>
<protein>
    <submittedName>
        <fullName evidence="1">Uncharacterized protein</fullName>
    </submittedName>
</protein>
<dbReference type="Proteomes" id="UP001501490">
    <property type="component" value="Unassembled WGS sequence"/>
</dbReference>
<organism evidence="1 2">
    <name type="scientific">Microlunatus ginsengisoli</name>
    <dbReference type="NCBI Taxonomy" id="363863"/>
    <lineage>
        <taxon>Bacteria</taxon>
        <taxon>Bacillati</taxon>
        <taxon>Actinomycetota</taxon>
        <taxon>Actinomycetes</taxon>
        <taxon>Propionibacteriales</taxon>
        <taxon>Propionibacteriaceae</taxon>
        <taxon>Microlunatus</taxon>
    </lineage>
</organism>
<gene>
    <name evidence="1" type="ORF">GCM10022236_12840</name>
</gene>
<name>A0ABP6ZKR3_9ACTN</name>
<accession>A0ABP6ZKR3</accession>
<evidence type="ECO:0000313" key="2">
    <source>
        <dbReference type="Proteomes" id="UP001501490"/>
    </source>
</evidence>
<proteinExistence type="predicted"/>
<dbReference type="EMBL" id="BAABAB010000009">
    <property type="protein sequence ID" value="GAA3612522.1"/>
    <property type="molecule type" value="Genomic_DNA"/>
</dbReference>
<comment type="caution">
    <text evidence="1">The sequence shown here is derived from an EMBL/GenBank/DDBJ whole genome shotgun (WGS) entry which is preliminary data.</text>
</comment>
<sequence length="88" mass="8906">MDRSAEAEPHVLRREFGEDVAGVRQGPAEAVEFGDDESVAGAAGGEGELEAGSVAVSASQAVVDVDAVVTDTEAMEGVSLCGEILLLC</sequence>
<evidence type="ECO:0000313" key="1">
    <source>
        <dbReference type="EMBL" id="GAA3612522.1"/>
    </source>
</evidence>
<reference evidence="2" key="1">
    <citation type="journal article" date="2019" name="Int. J. Syst. Evol. Microbiol.">
        <title>The Global Catalogue of Microorganisms (GCM) 10K type strain sequencing project: providing services to taxonomists for standard genome sequencing and annotation.</title>
        <authorList>
            <consortium name="The Broad Institute Genomics Platform"/>
            <consortium name="The Broad Institute Genome Sequencing Center for Infectious Disease"/>
            <person name="Wu L."/>
            <person name="Ma J."/>
        </authorList>
    </citation>
    <scope>NUCLEOTIDE SEQUENCE [LARGE SCALE GENOMIC DNA]</scope>
    <source>
        <strain evidence="2">JCM 16929</strain>
    </source>
</reference>